<evidence type="ECO:0000313" key="2">
    <source>
        <dbReference type="EMBL" id="MBO0345197.1"/>
    </source>
</evidence>
<dbReference type="Pfam" id="PF11836">
    <property type="entry name" value="Phage_TAC_11"/>
    <property type="match status" value="1"/>
</dbReference>
<evidence type="ECO:0000313" key="3">
    <source>
        <dbReference type="Proteomes" id="UP000664779"/>
    </source>
</evidence>
<sequence>MPNRLRGEISAMLDGRSWTLVLTLGALAELEEALGCSDLQGLADHFASGKLSTPDLIRVLGAGLRGAGNEVSDDQVAMMRGVGGAAGFVAIAADLLHVTFGSGDDTQQDDEEQGPTSAPFAQGTLPGEVASGQG</sequence>
<organism evidence="2 3">
    <name type="scientific">Roseibium limicola</name>
    <dbReference type="NCBI Taxonomy" id="2816037"/>
    <lineage>
        <taxon>Bacteria</taxon>
        <taxon>Pseudomonadati</taxon>
        <taxon>Pseudomonadota</taxon>
        <taxon>Alphaproteobacteria</taxon>
        <taxon>Hyphomicrobiales</taxon>
        <taxon>Stappiaceae</taxon>
        <taxon>Roseibium</taxon>
    </lineage>
</organism>
<keyword evidence="3" id="KW-1185">Reference proteome</keyword>
<protein>
    <submittedName>
        <fullName evidence="2">Gene transfer agent family protein</fullName>
    </submittedName>
</protein>
<accession>A0A939ENL8</accession>
<dbReference type="RefSeq" id="WP_206939609.1">
    <property type="nucleotide sequence ID" value="NZ_JAFLNF010000003.1"/>
</dbReference>
<comment type="caution">
    <text evidence="2">The sequence shown here is derived from an EMBL/GenBank/DDBJ whole genome shotgun (WGS) entry which is preliminary data.</text>
</comment>
<evidence type="ECO:0000256" key="1">
    <source>
        <dbReference type="SAM" id="MobiDB-lite"/>
    </source>
</evidence>
<proteinExistence type="predicted"/>
<name>A0A939ENL8_9HYPH</name>
<dbReference type="InterPro" id="IPR021791">
    <property type="entry name" value="Phage_TAC_11"/>
</dbReference>
<reference evidence="2" key="1">
    <citation type="submission" date="2021-03" db="EMBL/GenBank/DDBJ databases">
        <title>Roseibium sp. CAU 1637 isolated from Incheon.</title>
        <authorList>
            <person name="Kim W."/>
        </authorList>
    </citation>
    <scope>NUCLEOTIDE SEQUENCE</scope>
    <source>
        <strain evidence="2">CAU 1637</strain>
    </source>
</reference>
<dbReference type="EMBL" id="JAFLNF010000003">
    <property type="protein sequence ID" value="MBO0345197.1"/>
    <property type="molecule type" value="Genomic_DNA"/>
</dbReference>
<feature type="region of interest" description="Disordered" evidence="1">
    <location>
        <begin position="101"/>
        <end position="134"/>
    </location>
</feature>
<dbReference type="Proteomes" id="UP000664779">
    <property type="component" value="Unassembled WGS sequence"/>
</dbReference>
<gene>
    <name evidence="2" type="ORF">J0X15_08195</name>
</gene>
<dbReference type="AlphaFoldDB" id="A0A939ENL8"/>